<dbReference type="SUPFAM" id="SSF51735">
    <property type="entry name" value="NAD(P)-binding Rossmann-fold domains"/>
    <property type="match status" value="1"/>
</dbReference>
<proteinExistence type="inferred from homology"/>
<feature type="domain" description="GFO/IDH/MocA-like oxidoreductase" evidence="4">
    <location>
        <begin position="151"/>
        <end position="263"/>
    </location>
</feature>
<dbReference type="EMBL" id="JACHNS010000003">
    <property type="protein sequence ID" value="MBB4593462.1"/>
    <property type="molecule type" value="Genomic_DNA"/>
</dbReference>
<evidence type="ECO:0000313" key="5">
    <source>
        <dbReference type="EMBL" id="MBB4593462.1"/>
    </source>
</evidence>
<name>A0ABR6JMP1_9XANT</name>
<evidence type="ECO:0000256" key="2">
    <source>
        <dbReference type="ARBA" id="ARBA00023002"/>
    </source>
</evidence>
<dbReference type="InterPro" id="IPR000683">
    <property type="entry name" value="Gfo/Idh/MocA-like_OxRdtase_N"/>
</dbReference>
<dbReference type="InterPro" id="IPR036291">
    <property type="entry name" value="NAD(P)-bd_dom_sf"/>
</dbReference>
<dbReference type="PANTHER" id="PTHR22604">
    <property type="entry name" value="OXIDOREDUCTASES"/>
    <property type="match status" value="1"/>
</dbReference>
<dbReference type="InterPro" id="IPR050984">
    <property type="entry name" value="Gfo/Idh/MocA_domain"/>
</dbReference>
<dbReference type="Pfam" id="PF22725">
    <property type="entry name" value="GFO_IDH_MocA_C3"/>
    <property type="match status" value="1"/>
</dbReference>
<keyword evidence="2" id="KW-0560">Oxidoreductase</keyword>
<organism evidence="5 6">
    <name type="scientific">Xanthomonas cannabis</name>
    <dbReference type="NCBI Taxonomy" id="1885674"/>
    <lineage>
        <taxon>Bacteria</taxon>
        <taxon>Pseudomonadati</taxon>
        <taxon>Pseudomonadota</taxon>
        <taxon>Gammaproteobacteria</taxon>
        <taxon>Lysobacterales</taxon>
        <taxon>Lysobacteraceae</taxon>
        <taxon>Xanthomonas</taxon>
    </lineage>
</organism>
<dbReference type="Gene3D" id="3.30.360.10">
    <property type="entry name" value="Dihydrodipicolinate Reductase, domain 2"/>
    <property type="match status" value="1"/>
</dbReference>
<evidence type="ECO:0000313" key="6">
    <source>
        <dbReference type="Proteomes" id="UP000554726"/>
    </source>
</evidence>
<dbReference type="SUPFAM" id="SSF55347">
    <property type="entry name" value="Glyceraldehyde-3-phosphate dehydrogenase-like, C-terminal domain"/>
    <property type="match status" value="1"/>
</dbReference>
<dbReference type="PANTHER" id="PTHR22604:SF105">
    <property type="entry name" value="TRANS-1,2-DIHYDROBENZENE-1,2-DIOL DEHYDROGENASE"/>
    <property type="match status" value="1"/>
</dbReference>
<evidence type="ECO:0000259" key="4">
    <source>
        <dbReference type="Pfam" id="PF22725"/>
    </source>
</evidence>
<accession>A0ABR6JMP1</accession>
<comment type="caution">
    <text evidence="5">The sequence shown here is derived from an EMBL/GenBank/DDBJ whole genome shotgun (WGS) entry which is preliminary data.</text>
</comment>
<dbReference type="Proteomes" id="UP000554726">
    <property type="component" value="Unassembled WGS sequence"/>
</dbReference>
<dbReference type="Pfam" id="PF01408">
    <property type="entry name" value="GFO_IDH_MocA"/>
    <property type="match status" value="1"/>
</dbReference>
<protein>
    <submittedName>
        <fullName evidence="5">Dehydrogenase</fullName>
    </submittedName>
</protein>
<reference evidence="5 6" key="1">
    <citation type="submission" date="2020-08" db="EMBL/GenBank/DDBJ databases">
        <title>Studying the diversity of plant-associated saprophytic bacteria and their role in host health and plant-pathogen interactions.</title>
        <authorList>
            <person name="Potnis N."/>
        </authorList>
    </citation>
    <scope>NUCLEOTIDE SEQUENCE [LARGE SCALE GENOMIC DNA]</scope>
    <source>
        <strain evidence="5 6">F16</strain>
    </source>
</reference>
<dbReference type="InterPro" id="IPR055170">
    <property type="entry name" value="GFO_IDH_MocA-like_dom"/>
</dbReference>
<comment type="similarity">
    <text evidence="1">Belongs to the Gfo/Idh/MocA family.</text>
</comment>
<gene>
    <name evidence="5" type="ORF">FHR60_002131</name>
</gene>
<dbReference type="RefSeq" id="WP_184440502.1">
    <property type="nucleotide sequence ID" value="NZ_JACHNS010000003.1"/>
</dbReference>
<evidence type="ECO:0000256" key="1">
    <source>
        <dbReference type="ARBA" id="ARBA00010928"/>
    </source>
</evidence>
<sequence>MTSLHVPEPALFLPGQGEPSLRWGVLGPGVIASAFVGAMRRNTAQRPVAVASRSAERAQAFANAWAMDRAYDRYDALVEDPHIDIVYVATPHSEHLEHGLLALRAGKHVLIEKPMTTCAADARVLVDEAHARGLFLMEAMWSRYLPHTSVIRRLLADGALGDVRHVFADLSQHGPGDPAHRQRRPELGGGALLDLGVYAVQFSSMILAAPTSITAVGALTETGVDAFSTAVLSHGAHAQSTLISSIVGRSSSRAYVAGTEGRIDLAGDFHNPTTLHIAGNQDAGAAVEWTDPTGIKGYQGLSWQATAAARYIGQGYTQSPLHLLDEVVQIMRTLDVARAQVHAASAAGAAAL</sequence>
<dbReference type="Gene3D" id="3.40.50.720">
    <property type="entry name" value="NAD(P)-binding Rossmann-like Domain"/>
    <property type="match status" value="1"/>
</dbReference>
<evidence type="ECO:0000259" key="3">
    <source>
        <dbReference type="Pfam" id="PF01408"/>
    </source>
</evidence>
<keyword evidence="6" id="KW-1185">Reference proteome</keyword>
<feature type="domain" description="Gfo/Idh/MocA-like oxidoreductase N-terminal" evidence="3">
    <location>
        <begin position="21"/>
        <end position="137"/>
    </location>
</feature>